<dbReference type="InterPro" id="IPR023346">
    <property type="entry name" value="Lysozyme-like_dom_sf"/>
</dbReference>
<name>A0A7Y2E7N9_UNCEI</name>
<dbReference type="PANTHER" id="PTHR33734">
    <property type="entry name" value="LYSM DOMAIN-CONTAINING GPI-ANCHORED PROTEIN 2"/>
    <property type="match status" value="1"/>
</dbReference>
<dbReference type="InterPro" id="IPR036779">
    <property type="entry name" value="LysM_dom_sf"/>
</dbReference>
<dbReference type="CDD" id="cd00118">
    <property type="entry name" value="LysM"/>
    <property type="match status" value="1"/>
</dbReference>
<dbReference type="Pfam" id="PF01476">
    <property type="entry name" value="LysM"/>
    <property type="match status" value="1"/>
</dbReference>
<dbReference type="PROSITE" id="PS51782">
    <property type="entry name" value="LYSM"/>
    <property type="match status" value="1"/>
</dbReference>
<protein>
    <submittedName>
        <fullName evidence="2">Transglycosylase SLT domain-containing protein</fullName>
    </submittedName>
</protein>
<dbReference type="Proteomes" id="UP000547674">
    <property type="component" value="Unassembled WGS sequence"/>
</dbReference>
<dbReference type="PANTHER" id="PTHR33734:SF22">
    <property type="entry name" value="MEMBRANE-BOUND LYTIC MUREIN TRANSGLYCOSYLASE D"/>
    <property type="match status" value="1"/>
</dbReference>
<comment type="caution">
    <text evidence="2">The sequence shown here is derived from an EMBL/GenBank/DDBJ whole genome shotgun (WGS) entry which is preliminary data.</text>
</comment>
<evidence type="ECO:0000259" key="1">
    <source>
        <dbReference type="PROSITE" id="PS51782"/>
    </source>
</evidence>
<dbReference type="SUPFAM" id="SSF53955">
    <property type="entry name" value="Lysozyme-like"/>
    <property type="match status" value="1"/>
</dbReference>
<feature type="domain" description="LysM" evidence="1">
    <location>
        <begin position="413"/>
        <end position="457"/>
    </location>
</feature>
<dbReference type="CDD" id="cd16894">
    <property type="entry name" value="MltD-like"/>
    <property type="match status" value="1"/>
</dbReference>
<dbReference type="EMBL" id="JABDJR010000318">
    <property type="protein sequence ID" value="NNF06706.1"/>
    <property type="molecule type" value="Genomic_DNA"/>
</dbReference>
<dbReference type="Gene3D" id="1.10.530.10">
    <property type="match status" value="1"/>
</dbReference>
<evidence type="ECO:0000313" key="3">
    <source>
        <dbReference type="Proteomes" id="UP000547674"/>
    </source>
</evidence>
<dbReference type="Pfam" id="PF01464">
    <property type="entry name" value="SLT"/>
    <property type="match status" value="1"/>
</dbReference>
<reference evidence="2 3" key="1">
    <citation type="submission" date="2020-03" db="EMBL/GenBank/DDBJ databases">
        <title>Metabolic flexibility allows generalist bacteria to become dominant in a frequently disturbed ecosystem.</title>
        <authorList>
            <person name="Chen Y.-J."/>
            <person name="Leung P.M."/>
            <person name="Bay S.K."/>
            <person name="Hugenholtz P."/>
            <person name="Kessler A.J."/>
            <person name="Shelley G."/>
            <person name="Waite D.W."/>
            <person name="Cook P.L."/>
            <person name="Greening C."/>
        </authorList>
    </citation>
    <scope>NUCLEOTIDE SEQUENCE [LARGE SCALE GENOMIC DNA]</scope>
    <source>
        <strain evidence="2">SS_bin_28</strain>
    </source>
</reference>
<gene>
    <name evidence="2" type="ORF">HKN21_08095</name>
</gene>
<organism evidence="2 3">
    <name type="scientific">Eiseniibacteriota bacterium</name>
    <dbReference type="NCBI Taxonomy" id="2212470"/>
    <lineage>
        <taxon>Bacteria</taxon>
        <taxon>Candidatus Eiseniibacteriota</taxon>
    </lineage>
</organism>
<dbReference type="GO" id="GO:0008932">
    <property type="term" value="F:lytic endotransglycosylase activity"/>
    <property type="evidence" value="ECO:0007669"/>
    <property type="project" value="TreeGrafter"/>
</dbReference>
<accession>A0A7Y2E7N9</accession>
<dbReference type="SUPFAM" id="SSF54106">
    <property type="entry name" value="LysM domain"/>
    <property type="match status" value="1"/>
</dbReference>
<dbReference type="SMART" id="SM00257">
    <property type="entry name" value="LysM"/>
    <property type="match status" value="1"/>
</dbReference>
<evidence type="ECO:0000313" key="2">
    <source>
        <dbReference type="EMBL" id="NNF06706.1"/>
    </source>
</evidence>
<proteinExistence type="predicted"/>
<dbReference type="InterPro" id="IPR018392">
    <property type="entry name" value="LysM"/>
</dbReference>
<dbReference type="AlphaFoldDB" id="A0A7Y2E7N9"/>
<dbReference type="Gene3D" id="3.10.350.10">
    <property type="entry name" value="LysM domain"/>
    <property type="match status" value="1"/>
</dbReference>
<sequence>MSIGKDTSRHNRNARHFYVLLVASYALITLSALALPASVQADERLPVPEALKPGVEFWEKVFGEYDQDYVVYFDAYDWTKIYECHRVPPLSKNASAMQEREEIRYNYRDEIAAELEALAQEDVDYFNLTGRPLRLFGIWNNSTDPEVYRRAAENIRTQKGNRETFHYGVARAARYKDDFARIFEEEGVPATITYLPHIESSFRWNARSSVGAVGMWQFMSGTGKKYLRIDEAVDERLNPYKAARASARFFRYLYDNLGSWPLAITAYNQGLQSMLDAQSQIGSSDIDRVVAEYRGPRYKFAGRNFYVELLAARNVSERLLSSDDPGIEFDEPQPALDFTLPAYVKIQDLAKAFGVSRDQLYMHNLDFREPTRRGKEWIPKGLTIRVPMSIESDPDRLFASIPDEKQPLFKPQRSYKVRSGDSLGSIAGRFKTTVRTLQRMNGIKNPNHLRAGQVLKLP</sequence>
<dbReference type="InterPro" id="IPR008258">
    <property type="entry name" value="Transglycosylase_SLT_dom_1"/>
</dbReference>